<dbReference type="Pfam" id="PF13191">
    <property type="entry name" value="AAA_16"/>
    <property type="match status" value="1"/>
</dbReference>
<dbReference type="InterPro" id="IPR027417">
    <property type="entry name" value="P-loop_NTPase"/>
</dbReference>
<dbReference type="SUPFAM" id="SSF52540">
    <property type="entry name" value="P-loop containing nucleoside triphosphate hydrolases"/>
    <property type="match status" value="1"/>
</dbReference>
<dbReference type="GO" id="GO:0005524">
    <property type="term" value="F:ATP binding"/>
    <property type="evidence" value="ECO:0007669"/>
    <property type="project" value="UniProtKB-KW"/>
</dbReference>
<feature type="region of interest" description="Disordered" evidence="3">
    <location>
        <begin position="1"/>
        <end position="25"/>
    </location>
</feature>
<evidence type="ECO:0000256" key="1">
    <source>
        <dbReference type="ARBA" id="ARBA00022741"/>
    </source>
</evidence>
<keyword evidence="1" id="KW-0547">Nucleotide-binding</keyword>
<gene>
    <name evidence="5" type="ORF">FXN61_48155</name>
</gene>
<dbReference type="PANTHER" id="PTHR16305">
    <property type="entry name" value="TESTICULAR SOLUBLE ADENYLYL CYCLASE"/>
    <property type="match status" value="1"/>
</dbReference>
<accession>A0ABX1FZX8</accession>
<evidence type="ECO:0000259" key="4">
    <source>
        <dbReference type="Pfam" id="PF13191"/>
    </source>
</evidence>
<proteinExistence type="predicted"/>
<protein>
    <submittedName>
        <fullName evidence="5">ATP-binding protein</fullName>
    </submittedName>
</protein>
<evidence type="ECO:0000256" key="3">
    <source>
        <dbReference type="SAM" id="MobiDB-lite"/>
    </source>
</evidence>
<evidence type="ECO:0000256" key="2">
    <source>
        <dbReference type="ARBA" id="ARBA00022840"/>
    </source>
</evidence>
<evidence type="ECO:0000313" key="6">
    <source>
        <dbReference type="Proteomes" id="UP001515943"/>
    </source>
</evidence>
<keyword evidence="2 5" id="KW-0067">ATP-binding</keyword>
<organism evidence="5 6">
    <name type="scientific">Lentzea indica</name>
    <dbReference type="NCBI Taxonomy" id="2604800"/>
    <lineage>
        <taxon>Bacteria</taxon>
        <taxon>Bacillati</taxon>
        <taxon>Actinomycetota</taxon>
        <taxon>Actinomycetes</taxon>
        <taxon>Pseudonocardiales</taxon>
        <taxon>Pseudonocardiaceae</taxon>
        <taxon>Lentzea</taxon>
    </lineage>
</organism>
<dbReference type="Proteomes" id="UP001515943">
    <property type="component" value="Unassembled WGS sequence"/>
</dbReference>
<name>A0ABX1FZX8_9PSEU</name>
<sequence>MTMRGRRQAAATHSSSCPRDHTGTIPVETPIAREALPGQVALFLLASIPLILSPTDCGEILENRLKAWCAGISDQVTPGTTTVVEGAPGTGKTAVLDDLTARWEASGRQVVRARGSALEGDLPFGIVAQLFDMIDHEVVPPEAMGALRLTEPTADFAVLHGVYRLAVTLAGTSGLLIAVDDAHWADAASLRWLAYLTLRIQRLPIAVVLTVGAGERCDDPSYGEIMAACRRVTLGTCPRRPSPR</sequence>
<keyword evidence="6" id="KW-1185">Reference proteome</keyword>
<dbReference type="PANTHER" id="PTHR16305:SF35">
    <property type="entry name" value="TRANSCRIPTIONAL ACTIVATOR DOMAIN"/>
    <property type="match status" value="1"/>
</dbReference>
<evidence type="ECO:0000313" key="5">
    <source>
        <dbReference type="EMBL" id="NKE64057.1"/>
    </source>
</evidence>
<reference evidence="5 6" key="1">
    <citation type="submission" date="2019-08" db="EMBL/GenBank/DDBJ databases">
        <title>Lentzea from Indian Himalayas.</title>
        <authorList>
            <person name="Mandal S."/>
            <person name="Mallick Gupta A."/>
            <person name="Maiti P.K."/>
            <person name="Sarkar J."/>
            <person name="Mandal S."/>
        </authorList>
    </citation>
    <scope>NUCLEOTIDE SEQUENCE [LARGE SCALE GENOMIC DNA]</scope>
    <source>
        <strain evidence="5 6">PSKA42</strain>
    </source>
</reference>
<dbReference type="EMBL" id="VSRL01000514">
    <property type="protein sequence ID" value="NKE64057.1"/>
    <property type="molecule type" value="Genomic_DNA"/>
</dbReference>
<comment type="caution">
    <text evidence="5">The sequence shown here is derived from an EMBL/GenBank/DDBJ whole genome shotgun (WGS) entry which is preliminary data.</text>
</comment>
<feature type="domain" description="Orc1-like AAA ATPase" evidence="4">
    <location>
        <begin position="80"/>
        <end position="208"/>
    </location>
</feature>
<dbReference type="InterPro" id="IPR041664">
    <property type="entry name" value="AAA_16"/>
</dbReference>